<organism evidence="1 2">
    <name type="scientific">Lipomyces orientalis</name>
    <dbReference type="NCBI Taxonomy" id="1233043"/>
    <lineage>
        <taxon>Eukaryota</taxon>
        <taxon>Fungi</taxon>
        <taxon>Dikarya</taxon>
        <taxon>Ascomycota</taxon>
        <taxon>Saccharomycotina</taxon>
        <taxon>Lipomycetes</taxon>
        <taxon>Lipomycetales</taxon>
        <taxon>Lipomycetaceae</taxon>
        <taxon>Lipomyces</taxon>
    </lineage>
</organism>
<accession>A0ACC3TYC5</accession>
<dbReference type="EMBL" id="MU970036">
    <property type="protein sequence ID" value="KAK9326014.1"/>
    <property type="molecule type" value="Genomic_DNA"/>
</dbReference>
<keyword evidence="2" id="KW-1185">Reference proteome</keyword>
<dbReference type="Proteomes" id="UP001489719">
    <property type="component" value="Unassembled WGS sequence"/>
</dbReference>
<reference evidence="2" key="1">
    <citation type="journal article" date="2024" name="Front. Bioeng. Biotechnol.">
        <title>Genome-scale model development and genomic sequencing of the oleaginous clade Lipomyces.</title>
        <authorList>
            <person name="Czajka J.J."/>
            <person name="Han Y."/>
            <person name="Kim J."/>
            <person name="Mondo S.J."/>
            <person name="Hofstad B.A."/>
            <person name="Robles A."/>
            <person name="Haridas S."/>
            <person name="Riley R."/>
            <person name="LaButti K."/>
            <person name="Pangilinan J."/>
            <person name="Andreopoulos W."/>
            <person name="Lipzen A."/>
            <person name="Yan J."/>
            <person name="Wang M."/>
            <person name="Ng V."/>
            <person name="Grigoriev I.V."/>
            <person name="Spatafora J.W."/>
            <person name="Magnuson J.K."/>
            <person name="Baker S.E."/>
            <person name="Pomraning K.R."/>
        </authorList>
    </citation>
    <scope>NUCLEOTIDE SEQUENCE [LARGE SCALE GENOMIC DNA]</scope>
    <source>
        <strain evidence="2">CBS 10300</strain>
    </source>
</reference>
<protein>
    <submittedName>
        <fullName evidence="1">Uncharacterized protein</fullName>
    </submittedName>
</protein>
<evidence type="ECO:0000313" key="1">
    <source>
        <dbReference type="EMBL" id="KAK9326014.1"/>
    </source>
</evidence>
<sequence>MENTNSNRSSPSSPSSKKSMPIPIPIPTGSKTALTQGAIISPTQIHRRASLPCWPPPNSPPQAGPPFGIDSNRRATTTNAAAAAMQFSPSLYGCSPDQHSPAGFQRFQYPFAANFSLASNAAASAKPSAQPRGFPPSPPSSAGPTSPNQSPTSSVAPGYVVCDHHHHRRQSMAVRFRPQDSSYESAVDDTRPAPNNEPRPRDRRLSGGFARPPSPTGERILQGEVSF</sequence>
<comment type="caution">
    <text evidence="1">The sequence shown here is derived from an EMBL/GenBank/DDBJ whole genome shotgun (WGS) entry which is preliminary data.</text>
</comment>
<gene>
    <name evidence="1" type="ORF">V1517DRAFT_312439</name>
</gene>
<name>A0ACC3TYC5_9ASCO</name>
<evidence type="ECO:0000313" key="2">
    <source>
        <dbReference type="Proteomes" id="UP001489719"/>
    </source>
</evidence>
<proteinExistence type="predicted"/>